<dbReference type="NCBIfam" id="TIGR00996">
    <property type="entry name" value="Mtu_fam_mce"/>
    <property type="match status" value="1"/>
</dbReference>
<dbReference type="RefSeq" id="WP_057969570.1">
    <property type="nucleotide sequence ID" value="NZ_MLII01000030.1"/>
</dbReference>
<dbReference type="PANTHER" id="PTHR33371:SF4">
    <property type="entry name" value="INTERMEMBRANE PHOSPHOLIPID TRANSPORT SYSTEM BINDING PROTEIN MLAD"/>
    <property type="match status" value="1"/>
</dbReference>
<name>A0A1S1LTP3_MYCCH</name>
<organism evidence="3 4">
    <name type="scientific">Mycobacteroides chelonae</name>
    <name type="common">Mycobacterium chelonae</name>
    <dbReference type="NCBI Taxonomy" id="1774"/>
    <lineage>
        <taxon>Bacteria</taxon>
        <taxon>Bacillati</taxon>
        <taxon>Actinomycetota</taxon>
        <taxon>Actinomycetes</taxon>
        <taxon>Mycobacteriales</taxon>
        <taxon>Mycobacteriaceae</taxon>
        <taxon>Mycobacteroides</taxon>
    </lineage>
</organism>
<dbReference type="InterPro" id="IPR052336">
    <property type="entry name" value="MlaD_Phospholipid_Transporter"/>
</dbReference>
<proteinExistence type="predicted"/>
<protein>
    <submittedName>
        <fullName evidence="3">Mammalian cell entry protein</fullName>
    </submittedName>
</protein>
<reference evidence="3 4" key="1">
    <citation type="submission" date="2016-10" db="EMBL/GenBank/DDBJ databases">
        <title>Evaluation of Human, Veterinary and Environmental Mycobacterium chelonae Isolates by Core Genome Phylogenomic Analysis, Targeted Gene Comparison, and Anti-microbial Susceptibility Patterns: A Tale of Mistaken Identities.</title>
        <authorList>
            <person name="Fogelson S.B."/>
            <person name="Camus A.C."/>
            <person name="Lorenz W."/>
            <person name="Vasireddy R."/>
            <person name="Vasireddy S."/>
            <person name="Smith T."/>
            <person name="Brown-Elliott B.A."/>
            <person name="Wallace R.J.Jr."/>
            <person name="Hasan N.A."/>
            <person name="Reischl U."/>
            <person name="Sanchez S."/>
        </authorList>
    </citation>
    <scope>NUCLEOTIDE SEQUENCE [LARGE SCALE GENOMIC DNA]</scope>
    <source>
        <strain evidence="3 4">15515</strain>
    </source>
</reference>
<sequence length="366" mass="38948">MNRRITLALVALCTAIAAIAALTPTIIAARSITITAQFDDAAGLYTGNSVSVLGMPVGKVTAITTTPAYVEVVFTLDKGVKVPADVQAVTVSTSILTDRHIELTPPYSQGNVLKDGDLIGLGRTKSPVQFDRVLKMVDRLAAALAGNGKSDGAVARLIDVGAQVGDNSAQIKSALDQLSQAMRLGANGGSNTKDNVTQIIRALDELTHAGAENDSKIRLFGTTLRKMSQILADESIGSGTTGRQANQLLIQATDLLDKNRDNINQAVRNGTTITGTLVDKRREISEIFDVLPLLTENVYNAIDPVNKVFRGHMLADKVVFDSQFGKEICNLMGLRQLGCSTGTLQDYGPDFGLTSMLDGMTRMGQK</sequence>
<evidence type="ECO:0000313" key="4">
    <source>
        <dbReference type="Proteomes" id="UP000180043"/>
    </source>
</evidence>
<dbReference type="InterPro" id="IPR005693">
    <property type="entry name" value="Mce"/>
</dbReference>
<gene>
    <name evidence="3" type="ORF">BKG82_12090</name>
</gene>
<dbReference type="Pfam" id="PF02470">
    <property type="entry name" value="MlaD"/>
    <property type="match status" value="1"/>
</dbReference>
<dbReference type="AlphaFoldDB" id="A0A1S1LTP3"/>
<keyword evidence="1" id="KW-0732">Signal</keyword>
<dbReference type="EMBL" id="MLIQ01000013">
    <property type="protein sequence ID" value="OHU58315.1"/>
    <property type="molecule type" value="Genomic_DNA"/>
</dbReference>
<evidence type="ECO:0000256" key="1">
    <source>
        <dbReference type="SAM" id="SignalP"/>
    </source>
</evidence>
<feature type="signal peptide" evidence="1">
    <location>
        <begin position="1"/>
        <end position="20"/>
    </location>
</feature>
<comment type="caution">
    <text evidence="3">The sequence shown here is derived from an EMBL/GenBank/DDBJ whole genome shotgun (WGS) entry which is preliminary data.</text>
</comment>
<evidence type="ECO:0000259" key="2">
    <source>
        <dbReference type="Pfam" id="PF02470"/>
    </source>
</evidence>
<dbReference type="GO" id="GO:0005576">
    <property type="term" value="C:extracellular region"/>
    <property type="evidence" value="ECO:0007669"/>
    <property type="project" value="TreeGrafter"/>
</dbReference>
<evidence type="ECO:0000313" key="3">
    <source>
        <dbReference type="EMBL" id="OHU58315.1"/>
    </source>
</evidence>
<accession>A0A1S1LTP3</accession>
<dbReference type="PANTHER" id="PTHR33371">
    <property type="entry name" value="INTERMEMBRANE PHOSPHOLIPID TRANSPORT SYSTEM BINDING PROTEIN MLAD-RELATED"/>
    <property type="match status" value="1"/>
</dbReference>
<feature type="domain" description="Mce/MlaD" evidence="2">
    <location>
        <begin position="31"/>
        <end position="106"/>
    </location>
</feature>
<dbReference type="Proteomes" id="UP000180043">
    <property type="component" value="Unassembled WGS sequence"/>
</dbReference>
<feature type="chain" id="PRO_5039431357" evidence="1">
    <location>
        <begin position="21"/>
        <end position="366"/>
    </location>
</feature>
<dbReference type="InterPro" id="IPR003399">
    <property type="entry name" value="Mce/MlaD"/>
</dbReference>